<dbReference type="RefSeq" id="WP_271429408.1">
    <property type="nucleotide sequence ID" value="NZ_JAQIPB010000008.1"/>
</dbReference>
<dbReference type="Pfam" id="PF13663">
    <property type="entry name" value="DUF4148"/>
    <property type="match status" value="1"/>
</dbReference>
<dbReference type="Proteomes" id="UP001212602">
    <property type="component" value="Unassembled WGS sequence"/>
</dbReference>
<feature type="chain" id="PRO_5042002269" evidence="1">
    <location>
        <begin position="23"/>
        <end position="116"/>
    </location>
</feature>
<organism evidence="2 3">
    <name type="scientific">Xenophilus arseniciresistens</name>
    <dbReference type="NCBI Taxonomy" id="1283306"/>
    <lineage>
        <taxon>Bacteria</taxon>
        <taxon>Pseudomonadati</taxon>
        <taxon>Pseudomonadota</taxon>
        <taxon>Betaproteobacteria</taxon>
        <taxon>Burkholderiales</taxon>
        <taxon>Comamonadaceae</taxon>
        <taxon>Xenophilus</taxon>
    </lineage>
</organism>
<name>A0AAE3NEL8_9BURK</name>
<keyword evidence="1" id="KW-0732">Signal</keyword>
<sequence>MKTSKIIAVAALSLMAAVGAQAEEYQGVLDFQGQLSRAEVRAQAVQAARVGDVYGETLSMGVQPVQTGAVSRAVVQAEAIATAHAPNQNLHPEAFADSRIPSQFGGATGYTQQAAR</sequence>
<keyword evidence="3" id="KW-1185">Reference proteome</keyword>
<reference evidence="2" key="1">
    <citation type="submission" date="2023-01" db="EMBL/GenBank/DDBJ databases">
        <title>Xenophilus mangrovi sp. nov., isolated from soil of Mangrove nature reserve.</title>
        <authorList>
            <person name="Xu S."/>
            <person name="Liu Z."/>
            <person name="Xu Y."/>
        </authorList>
    </citation>
    <scope>NUCLEOTIDE SEQUENCE</scope>
    <source>
        <strain evidence="2">YW8</strain>
    </source>
</reference>
<protein>
    <submittedName>
        <fullName evidence="2">DUF4148 domain-containing protein</fullName>
    </submittedName>
</protein>
<accession>A0AAE3NEL8</accession>
<proteinExistence type="predicted"/>
<gene>
    <name evidence="2" type="ORF">PGB34_17680</name>
</gene>
<dbReference type="InterPro" id="IPR025421">
    <property type="entry name" value="DUF4148"/>
</dbReference>
<dbReference type="EMBL" id="JAQIPB010000008">
    <property type="protein sequence ID" value="MDA7418199.1"/>
    <property type="molecule type" value="Genomic_DNA"/>
</dbReference>
<evidence type="ECO:0000256" key="1">
    <source>
        <dbReference type="SAM" id="SignalP"/>
    </source>
</evidence>
<evidence type="ECO:0000313" key="3">
    <source>
        <dbReference type="Proteomes" id="UP001212602"/>
    </source>
</evidence>
<comment type="caution">
    <text evidence="2">The sequence shown here is derived from an EMBL/GenBank/DDBJ whole genome shotgun (WGS) entry which is preliminary data.</text>
</comment>
<dbReference type="AlphaFoldDB" id="A0AAE3NEL8"/>
<feature type="signal peptide" evidence="1">
    <location>
        <begin position="1"/>
        <end position="22"/>
    </location>
</feature>
<evidence type="ECO:0000313" key="2">
    <source>
        <dbReference type="EMBL" id="MDA7418199.1"/>
    </source>
</evidence>